<comment type="similarity">
    <text evidence="1">Belongs to the SMAP family.</text>
</comment>
<reference evidence="6" key="1">
    <citation type="submission" date="2023-03" db="EMBL/GenBank/DDBJ databases">
        <title>Complete genome of Cladonia borealis.</title>
        <authorList>
            <person name="Park H."/>
        </authorList>
    </citation>
    <scope>NUCLEOTIDE SEQUENCE</scope>
    <source>
        <strain evidence="6">ANT050790</strain>
    </source>
</reference>
<feature type="compositionally biased region" description="Acidic residues" evidence="4">
    <location>
        <begin position="613"/>
        <end position="625"/>
    </location>
</feature>
<dbReference type="PANTHER" id="PTHR22175:SF0">
    <property type="entry name" value="SMALL ACIDIC PROTEIN"/>
    <property type="match status" value="1"/>
</dbReference>
<feature type="compositionally biased region" description="Polar residues" evidence="4">
    <location>
        <begin position="17"/>
        <end position="26"/>
    </location>
</feature>
<dbReference type="InterPro" id="IPR026714">
    <property type="entry name" value="SMAP"/>
</dbReference>
<evidence type="ECO:0000259" key="5">
    <source>
        <dbReference type="Pfam" id="PF15477"/>
    </source>
</evidence>
<sequence length="780" mass="87476">MANNEPFESGFEARNTVIGSVPTSTNNRVVDKDWERKQRNREYRVAARREKRNRKADEKKQRKLNATILRRMTRNPDKYNKNAERNRLRDIEGERRRIWQEAVRQVQRLAAIHDPSGAIFNVGPVVTLEDGSVISEETLRRREQRAQEKAAAERGKTENTVDPASTIHSAGNDTVLPAATATTNSPPKTSSEINPGRLARIDAADPKPVRGLSKSQQKKRGALEIRPPPPKPTIPENIPIPDGEENWLALWDLADEQLERRVLREKKRKAAERKALRIKQQSGKAERREARDEKRRVYREIKLTWKAIKEETTREKTKIKSIEDEESKKIAVDVNVMERQAALDHCASLGFTIANTSGVDEIKPRALGMKGLEVDFNAIEVGERRSDVKPKQGSKRVDLSNVPKDAKTAYIPSGQRGEGGDSEEFIKFDAGEEKDFEALSYNHKLRRKLRRAIDNAEIGKELLVRQRAIDYYKEKDLEVPAVLQTPPKPLNVTGQRILDNGMFETAKQERVRARMELAEFNTQMRVLRKQAKDAAIYAGLRKHAELTGKIPPSDPPVIQDQEQILAQANAAPLTLQEPESNPKRSRSETNDSSISDSDIKSVEPSVISSMSEDSSESEPPSSDDEAPVRKRPKLQNGDSNPSKEQSESTNSDRQAMIDAESRLQANLQNRKDKRLANGTSSLREVDANAQDRNRRWKGKGANAAANWNVDGLSGDKARKNKFIRLLGGGEKSLSGANTAAVVDSSDSTADPGARINANLERQYDYGMAYKKEAKRKGLGS</sequence>
<feature type="compositionally biased region" description="Polar residues" evidence="4">
    <location>
        <begin position="636"/>
        <end position="653"/>
    </location>
</feature>
<dbReference type="EMBL" id="JAFEKC020000002">
    <property type="protein sequence ID" value="KAK0516798.1"/>
    <property type="molecule type" value="Genomic_DNA"/>
</dbReference>
<proteinExistence type="inferred from homology"/>
<dbReference type="Pfam" id="PF15477">
    <property type="entry name" value="SMAP"/>
    <property type="match status" value="1"/>
</dbReference>
<dbReference type="PANTHER" id="PTHR22175">
    <property type="entry name" value="SMALL ACIDIC PROTEIN-RELATED"/>
    <property type="match status" value="1"/>
</dbReference>
<feature type="domain" description="Small acidic protein-like" evidence="5">
    <location>
        <begin position="707"/>
        <end position="779"/>
    </location>
</feature>
<dbReference type="Proteomes" id="UP001166286">
    <property type="component" value="Unassembled WGS sequence"/>
</dbReference>
<keyword evidence="3" id="KW-0175">Coiled coil</keyword>
<evidence type="ECO:0000313" key="6">
    <source>
        <dbReference type="EMBL" id="KAK0516798.1"/>
    </source>
</evidence>
<feature type="compositionally biased region" description="Basic and acidic residues" evidence="4">
    <location>
        <begin position="139"/>
        <end position="159"/>
    </location>
</feature>
<gene>
    <name evidence="6" type="ORF">JMJ35_001401</name>
</gene>
<evidence type="ECO:0000313" key="7">
    <source>
        <dbReference type="Proteomes" id="UP001166286"/>
    </source>
</evidence>
<organism evidence="6 7">
    <name type="scientific">Cladonia borealis</name>
    <dbReference type="NCBI Taxonomy" id="184061"/>
    <lineage>
        <taxon>Eukaryota</taxon>
        <taxon>Fungi</taxon>
        <taxon>Dikarya</taxon>
        <taxon>Ascomycota</taxon>
        <taxon>Pezizomycotina</taxon>
        <taxon>Lecanoromycetes</taxon>
        <taxon>OSLEUM clade</taxon>
        <taxon>Lecanoromycetidae</taxon>
        <taxon>Lecanorales</taxon>
        <taxon>Lecanorineae</taxon>
        <taxon>Cladoniaceae</taxon>
        <taxon>Cladonia</taxon>
    </lineage>
</organism>
<accession>A0AA39R8H8</accession>
<feature type="region of interest" description="Disordered" evidence="4">
    <location>
        <begin position="573"/>
        <end position="713"/>
    </location>
</feature>
<evidence type="ECO:0000256" key="2">
    <source>
        <dbReference type="ARBA" id="ARBA00016161"/>
    </source>
</evidence>
<feature type="compositionally biased region" description="Low complexity" evidence="4">
    <location>
        <begin position="603"/>
        <end position="612"/>
    </location>
</feature>
<feature type="compositionally biased region" description="Basic and acidic residues" evidence="4">
    <location>
        <begin position="683"/>
        <end position="693"/>
    </location>
</feature>
<keyword evidence="7" id="KW-1185">Reference proteome</keyword>
<protein>
    <recommendedName>
        <fullName evidence="2">Small acidic protein</fullName>
    </recommendedName>
</protein>
<feature type="compositionally biased region" description="Basic and acidic residues" evidence="4">
    <location>
        <begin position="199"/>
        <end position="208"/>
    </location>
</feature>
<name>A0AA39R8H8_9LECA</name>
<feature type="coiled-coil region" evidence="3">
    <location>
        <begin position="253"/>
        <end position="288"/>
    </location>
</feature>
<feature type="compositionally biased region" description="Basic and acidic residues" evidence="4">
    <location>
        <begin position="580"/>
        <end position="589"/>
    </location>
</feature>
<evidence type="ECO:0000256" key="1">
    <source>
        <dbReference type="ARBA" id="ARBA00006502"/>
    </source>
</evidence>
<comment type="caution">
    <text evidence="6">The sequence shown here is derived from an EMBL/GenBank/DDBJ whole genome shotgun (WGS) entry which is preliminary data.</text>
</comment>
<evidence type="ECO:0000256" key="3">
    <source>
        <dbReference type="SAM" id="Coils"/>
    </source>
</evidence>
<feature type="compositionally biased region" description="Polar residues" evidence="4">
    <location>
        <begin position="180"/>
        <end position="193"/>
    </location>
</feature>
<dbReference type="AlphaFoldDB" id="A0AA39R8H8"/>
<evidence type="ECO:0000256" key="4">
    <source>
        <dbReference type="SAM" id="MobiDB-lite"/>
    </source>
</evidence>
<dbReference type="InterPro" id="IPR028124">
    <property type="entry name" value="SMAP_dom"/>
</dbReference>
<feature type="region of interest" description="Disordered" evidence="4">
    <location>
        <begin position="139"/>
        <end position="238"/>
    </location>
</feature>
<feature type="region of interest" description="Disordered" evidence="4">
    <location>
        <begin position="1"/>
        <end position="26"/>
    </location>
</feature>
<feature type="compositionally biased region" description="Polar residues" evidence="4">
    <location>
        <begin position="160"/>
        <end position="172"/>
    </location>
</feature>
<feature type="region of interest" description="Disordered" evidence="4">
    <location>
        <begin position="734"/>
        <end position="754"/>
    </location>
</feature>
<feature type="coiled-coil region" evidence="3">
    <location>
        <begin position="503"/>
        <end position="530"/>
    </location>
</feature>